<proteinExistence type="predicted"/>
<feature type="compositionally biased region" description="Pro residues" evidence="1">
    <location>
        <begin position="43"/>
        <end position="59"/>
    </location>
</feature>
<organism evidence="3">
    <name type="scientific">viral metagenome</name>
    <dbReference type="NCBI Taxonomy" id="1070528"/>
    <lineage>
        <taxon>unclassified sequences</taxon>
        <taxon>metagenomes</taxon>
        <taxon>organismal metagenomes</taxon>
    </lineage>
</organism>
<keyword evidence="2" id="KW-1133">Transmembrane helix</keyword>
<feature type="region of interest" description="Disordered" evidence="1">
    <location>
        <begin position="22"/>
        <end position="68"/>
    </location>
</feature>
<accession>A0A6C0CNT5</accession>
<evidence type="ECO:0000256" key="1">
    <source>
        <dbReference type="SAM" id="MobiDB-lite"/>
    </source>
</evidence>
<evidence type="ECO:0000313" key="3">
    <source>
        <dbReference type="EMBL" id="QHT05369.1"/>
    </source>
</evidence>
<dbReference type="EMBL" id="MN739453">
    <property type="protein sequence ID" value="QHT05369.1"/>
    <property type="molecule type" value="Genomic_DNA"/>
</dbReference>
<reference evidence="3" key="1">
    <citation type="journal article" date="2020" name="Nature">
        <title>Giant virus diversity and host interactions through global metagenomics.</title>
        <authorList>
            <person name="Schulz F."/>
            <person name="Roux S."/>
            <person name="Paez-Espino D."/>
            <person name="Jungbluth S."/>
            <person name="Walsh D.A."/>
            <person name="Denef V.J."/>
            <person name="McMahon K.D."/>
            <person name="Konstantinidis K.T."/>
            <person name="Eloe-Fadrosh E.A."/>
            <person name="Kyrpides N.C."/>
            <person name="Woyke T."/>
        </authorList>
    </citation>
    <scope>NUCLEOTIDE SEQUENCE</scope>
    <source>
        <strain evidence="3">GVMAG-M-3300021375-17</strain>
    </source>
</reference>
<feature type="transmembrane region" description="Helical" evidence="2">
    <location>
        <begin position="182"/>
        <end position="201"/>
    </location>
</feature>
<keyword evidence="2" id="KW-0472">Membrane</keyword>
<sequence length="211" mass="24192">MADTTTRIMDLPENVTIQMNTHSERGNGINTSYSPIDVHPNPYGHPPPSVPSLPTPSSNPPQRTMQDSIPQVQQRLPSRDIPIDQNQFTQDPQIQANYVPPVSEPVKRTTEYMRQYDEINERKIAQHQTDKDKKSRMDLLYEEGQIPILVAVLFFIFHMPVVLNFLYKTFSFLKLHDLDGHFNMYGLIAQSAFFGGLFYGMTKTIHTLSEL</sequence>
<protein>
    <submittedName>
        <fullName evidence="3">Uncharacterized protein</fullName>
    </submittedName>
</protein>
<name>A0A6C0CNT5_9ZZZZ</name>
<dbReference type="AlphaFoldDB" id="A0A6C0CNT5"/>
<evidence type="ECO:0000256" key="2">
    <source>
        <dbReference type="SAM" id="Phobius"/>
    </source>
</evidence>
<keyword evidence="2" id="KW-0812">Transmembrane</keyword>
<feature type="transmembrane region" description="Helical" evidence="2">
    <location>
        <begin position="146"/>
        <end position="167"/>
    </location>
</feature>